<feature type="transmembrane region" description="Helical" evidence="9">
    <location>
        <begin position="36"/>
        <end position="55"/>
    </location>
</feature>
<dbReference type="Proteomes" id="UP001500957">
    <property type="component" value="Unassembled WGS sequence"/>
</dbReference>
<gene>
    <name evidence="10" type="ORF">GCM10009547_44980</name>
</gene>
<comment type="subcellular location">
    <subcellularLocation>
        <location evidence="1">Cell membrane</location>
        <topology evidence="1">Multi-pass membrane protein</topology>
    </subcellularLocation>
</comment>
<protein>
    <recommendedName>
        <fullName evidence="12">Branched-chain amino acid ABC transporter permease</fullName>
    </recommendedName>
</protein>
<keyword evidence="2" id="KW-0813">Transport</keyword>
<accession>A0ABN1HAM0</accession>
<evidence type="ECO:0000256" key="1">
    <source>
        <dbReference type="ARBA" id="ARBA00004651"/>
    </source>
</evidence>
<evidence type="ECO:0000256" key="7">
    <source>
        <dbReference type="ARBA" id="ARBA00023136"/>
    </source>
</evidence>
<evidence type="ECO:0000256" key="9">
    <source>
        <dbReference type="SAM" id="Phobius"/>
    </source>
</evidence>
<keyword evidence="4 9" id="KW-0812">Transmembrane</keyword>
<feature type="transmembrane region" description="Helical" evidence="9">
    <location>
        <begin position="209"/>
        <end position="229"/>
    </location>
</feature>
<evidence type="ECO:0008006" key="12">
    <source>
        <dbReference type="Google" id="ProtNLM"/>
    </source>
</evidence>
<sequence>MQLDLVPEIVVLGLTVAALYGMLPVAIVLTYRISRTIAFVHGGIAIFGALTYAYLARGPAGTTAEDFGRNDPIVATKLALLLTIVGGAVVGVAFGALVMSRWMAELPGMTLTVVSIAGLLVIGNLSGYYIRPGGLSSTPSPFGDGGTRVGDVVVTNHRLAAFVLLCVLVAGLALFLSRTYTGLAIRAIADDVEASVWCGAKLRLIGTGVYGVSGAVAALAGAMYAAAVAEPVDGLLLLMVRGMLIAVVGGLRSLPLALAGAVVYGILETALVVGFFGEVTAGTREITLSCTLLALIVIAARFRRETFFLLERRQA</sequence>
<dbReference type="RefSeq" id="WP_344609046.1">
    <property type="nucleotide sequence ID" value="NZ_BAAAHE010000049.1"/>
</dbReference>
<evidence type="ECO:0000313" key="11">
    <source>
        <dbReference type="Proteomes" id="UP001500957"/>
    </source>
</evidence>
<organism evidence="10 11">
    <name type="scientific">Sporichthya brevicatena</name>
    <dbReference type="NCBI Taxonomy" id="171442"/>
    <lineage>
        <taxon>Bacteria</taxon>
        <taxon>Bacillati</taxon>
        <taxon>Actinomycetota</taxon>
        <taxon>Actinomycetes</taxon>
        <taxon>Sporichthyales</taxon>
        <taxon>Sporichthyaceae</taxon>
        <taxon>Sporichthya</taxon>
    </lineage>
</organism>
<comment type="caution">
    <text evidence="10">The sequence shown here is derived from an EMBL/GenBank/DDBJ whole genome shotgun (WGS) entry which is preliminary data.</text>
</comment>
<keyword evidence="7 9" id="KW-0472">Membrane</keyword>
<reference evidence="10 11" key="1">
    <citation type="journal article" date="2019" name="Int. J. Syst. Evol. Microbiol.">
        <title>The Global Catalogue of Microorganisms (GCM) 10K type strain sequencing project: providing services to taxonomists for standard genome sequencing and annotation.</title>
        <authorList>
            <consortium name="The Broad Institute Genomics Platform"/>
            <consortium name="The Broad Institute Genome Sequencing Center for Infectious Disease"/>
            <person name="Wu L."/>
            <person name="Ma J."/>
        </authorList>
    </citation>
    <scope>NUCLEOTIDE SEQUENCE [LARGE SCALE GENOMIC DNA]</scope>
    <source>
        <strain evidence="10 11">JCM 10671</strain>
    </source>
</reference>
<dbReference type="InterPro" id="IPR052157">
    <property type="entry name" value="BCAA_transport_permease"/>
</dbReference>
<evidence type="ECO:0000256" key="3">
    <source>
        <dbReference type="ARBA" id="ARBA00022475"/>
    </source>
</evidence>
<evidence type="ECO:0000256" key="2">
    <source>
        <dbReference type="ARBA" id="ARBA00022448"/>
    </source>
</evidence>
<evidence type="ECO:0000256" key="8">
    <source>
        <dbReference type="ARBA" id="ARBA00037998"/>
    </source>
</evidence>
<evidence type="ECO:0000256" key="5">
    <source>
        <dbReference type="ARBA" id="ARBA00022970"/>
    </source>
</evidence>
<evidence type="ECO:0000313" key="10">
    <source>
        <dbReference type="EMBL" id="GAA0635801.1"/>
    </source>
</evidence>
<keyword evidence="11" id="KW-1185">Reference proteome</keyword>
<evidence type="ECO:0000256" key="6">
    <source>
        <dbReference type="ARBA" id="ARBA00022989"/>
    </source>
</evidence>
<comment type="similarity">
    <text evidence="8">Belongs to the binding-protein-dependent transport system permease family. LivHM subfamily.</text>
</comment>
<dbReference type="EMBL" id="BAAAHE010000049">
    <property type="protein sequence ID" value="GAA0635801.1"/>
    <property type="molecule type" value="Genomic_DNA"/>
</dbReference>
<dbReference type="CDD" id="cd06582">
    <property type="entry name" value="TM_PBP1_LivH_like"/>
    <property type="match status" value="1"/>
</dbReference>
<name>A0ABN1HAM0_9ACTN</name>
<keyword evidence="3" id="KW-1003">Cell membrane</keyword>
<feature type="transmembrane region" description="Helical" evidence="9">
    <location>
        <begin position="111"/>
        <end position="130"/>
    </location>
</feature>
<feature type="transmembrane region" description="Helical" evidence="9">
    <location>
        <begin position="6"/>
        <end position="29"/>
    </location>
</feature>
<feature type="transmembrane region" description="Helical" evidence="9">
    <location>
        <begin position="75"/>
        <end position="99"/>
    </location>
</feature>
<proteinExistence type="inferred from homology"/>
<keyword evidence="5" id="KW-0029">Amino-acid transport</keyword>
<keyword evidence="6 9" id="KW-1133">Transmembrane helix</keyword>
<feature type="transmembrane region" description="Helical" evidence="9">
    <location>
        <begin position="159"/>
        <end position="176"/>
    </location>
</feature>
<dbReference type="PANTHER" id="PTHR11795:SF450">
    <property type="entry name" value="ABC TRANSPORTER PERMEASE PROTEIN"/>
    <property type="match status" value="1"/>
</dbReference>
<evidence type="ECO:0000256" key="4">
    <source>
        <dbReference type="ARBA" id="ARBA00022692"/>
    </source>
</evidence>
<feature type="transmembrane region" description="Helical" evidence="9">
    <location>
        <begin position="235"/>
        <end position="254"/>
    </location>
</feature>
<feature type="transmembrane region" description="Helical" evidence="9">
    <location>
        <begin position="261"/>
        <end position="280"/>
    </location>
</feature>
<dbReference type="PANTHER" id="PTHR11795">
    <property type="entry name" value="BRANCHED-CHAIN AMINO ACID TRANSPORT SYSTEM PERMEASE PROTEIN LIVH"/>
    <property type="match status" value="1"/>
</dbReference>
<dbReference type="InterPro" id="IPR001851">
    <property type="entry name" value="ABC_transp_permease"/>
</dbReference>
<feature type="transmembrane region" description="Helical" evidence="9">
    <location>
        <begin position="286"/>
        <end position="303"/>
    </location>
</feature>
<dbReference type="Pfam" id="PF02653">
    <property type="entry name" value="BPD_transp_2"/>
    <property type="match status" value="1"/>
</dbReference>